<sequence>MTLVFHEQCFSVLTNYSPNPFKNKSYTHITHLKEKEGEKSSVKGKGLTL</sequence>
<name>A0A0E9WQP7_ANGAN</name>
<dbReference type="AlphaFoldDB" id="A0A0E9WQP7"/>
<proteinExistence type="predicted"/>
<evidence type="ECO:0000313" key="1">
    <source>
        <dbReference type="EMBL" id="JAH91763.1"/>
    </source>
</evidence>
<accession>A0A0E9WQP7</accession>
<reference evidence="1" key="1">
    <citation type="submission" date="2014-11" db="EMBL/GenBank/DDBJ databases">
        <authorList>
            <person name="Amaro Gonzalez C."/>
        </authorList>
    </citation>
    <scope>NUCLEOTIDE SEQUENCE</scope>
</reference>
<dbReference type="EMBL" id="GBXM01016814">
    <property type="protein sequence ID" value="JAH91763.1"/>
    <property type="molecule type" value="Transcribed_RNA"/>
</dbReference>
<organism evidence="1">
    <name type="scientific">Anguilla anguilla</name>
    <name type="common">European freshwater eel</name>
    <name type="synonym">Muraena anguilla</name>
    <dbReference type="NCBI Taxonomy" id="7936"/>
    <lineage>
        <taxon>Eukaryota</taxon>
        <taxon>Metazoa</taxon>
        <taxon>Chordata</taxon>
        <taxon>Craniata</taxon>
        <taxon>Vertebrata</taxon>
        <taxon>Euteleostomi</taxon>
        <taxon>Actinopterygii</taxon>
        <taxon>Neopterygii</taxon>
        <taxon>Teleostei</taxon>
        <taxon>Anguilliformes</taxon>
        <taxon>Anguillidae</taxon>
        <taxon>Anguilla</taxon>
    </lineage>
</organism>
<reference evidence="1" key="2">
    <citation type="journal article" date="2015" name="Fish Shellfish Immunol.">
        <title>Early steps in the European eel (Anguilla anguilla)-Vibrio vulnificus interaction in the gills: Role of the RtxA13 toxin.</title>
        <authorList>
            <person name="Callol A."/>
            <person name="Pajuelo D."/>
            <person name="Ebbesson L."/>
            <person name="Teles M."/>
            <person name="MacKenzie S."/>
            <person name="Amaro C."/>
        </authorList>
    </citation>
    <scope>NUCLEOTIDE SEQUENCE</scope>
</reference>
<protein>
    <submittedName>
        <fullName evidence="1">Uncharacterized protein</fullName>
    </submittedName>
</protein>